<feature type="region of interest" description="Disordered" evidence="1">
    <location>
        <begin position="1444"/>
        <end position="1463"/>
    </location>
</feature>
<comment type="caution">
    <text evidence="3">The sequence shown here is derived from an EMBL/GenBank/DDBJ whole genome shotgun (WGS) entry which is preliminary data.</text>
</comment>
<name>A0ABR4GX58_9EURO</name>
<keyword evidence="2" id="KW-0472">Membrane</keyword>
<evidence type="ECO:0000256" key="1">
    <source>
        <dbReference type="SAM" id="MobiDB-lite"/>
    </source>
</evidence>
<sequence>MMAVVLQSDDPLDLLNLELDDDLNTGFALDDPDDAPRSEIVSTLDHELPSDESHELSKSEIGRLVNILPPLLNHDDKSYNSLEPTADLTRHASHVSFGDGTISATSGAFGSILRISQYVDRADFTSRMVALDYIDAPPPFCIVARADDLLNQAQSPRNGFGMRVSQATGDTGTEGLTTPSLTFLGDRWPRIRYTVNDVLDFRVDLVCHDHMVVQRMRITNRSPFKQISSLEFDPRFLLRDLDYTTRKADRPLEYRRGPYGRSLVVMEHGPSKIHGNLLDVVIGLFKDGDAQELKDASVLSIKHELNYQGSVEYVSVFKIQRRDPSFGWKDLVIPNAEVNQCFKQMPIELTNWEWPRTTDMHLRWSLRRNLEHILGPCSVHLPTEGPAQDSAHVTAKAPSVNVVDKTLSQRPVSIQRNEGPQIILETPEGDSYLVQELDPNSFDLQKMDESRGSSEQQRTHKLPMTDKPQEEPEPRIDSAPDIVSLTCGDFGDHRVCTSGSYFAFMFMLKMYQQASLCTLQETGEREWCSAQESMRRIHETCRGHLKWVSRLARRDGLSSNLWVDGTIIPSSSDTLLPPDSPANMPYHILKVTEYLKVFKDRDELIFVCGWLPRLVQMWVEHLRLTKNRLSPTWEHLRNISDIPIYRLSDHTWIWKALQDIQDLIKRVQEEKRTSQGKTGISQEDRMTLGANQPLSIGALDGFLRDVGPLFPSLRMRGSLSIHALDFTVDDMRKQNLRRFTLENDVLKKRMLSVTRSARETRFLFHSRDTVLYYGKTWGFVKQDQLDLFEQLVKAQIQHNEEGTDEARWDNPLRYALALLMAHSNHQLDRDFEPHDMIIHAMDVIRNSSSESGLYPGQLEPSTKEAALFDRELYRDFYFHCGFEIPYILLLVSAGSHHDATKNLKQNDSAGETSGGEKSTAPLLKKSTEVPTKVLEKALVSQERGDSGTASERLTVLVQRSLKRQNPLGRLVDTSNIVDVPEEWLYKYPDFLDYEPPDISDIESIIRDGQLLLGNKRISPGDVIRQMGDAVKLPNRYSFIEDVRKSRKQHKRGGVPKSKKYEVWSFKELWGYLQQQRYAAWAKKRFVYLKSIDSVRAMICCAASPESERMSLAQFFDRHGKSKPYLHDDTAVALNLWITEVYFQFFYMLKKGQKSSAQGSAIFGQLNPSGQPICLVNTFTGFRIVGDFFDRYWTCHFIESDIDDVAHSIYDDTSHWQQRKVLELILLSRILEKVCTSTGEILDEVEGKPSQKRGSIFDDRYDSLEDRSPESLQECERILLLLKKNMIGLREVIDQWDVRESSQGRERPRWTRRDEQKYRKSIKQKRAVFEGHVRDVRAKEIHIEFLLGRVTSAQEAIRSEKSLKEAQNITLFTYVTVFFLPAGLAVSIFSMGDIPSRTVVGWMVLTATIALVITVFLLYGVIHHFHYLRRLWKSTMSALLREKPTNSEALPGNAPGKPDDDFSTKRSLKSALLSLIRLDTKGTGDDPASKHV</sequence>
<keyword evidence="2" id="KW-1133">Transmembrane helix</keyword>
<proteinExistence type="predicted"/>
<gene>
    <name evidence="3" type="ORF">BJX63DRAFT_68277</name>
</gene>
<feature type="compositionally biased region" description="Basic and acidic residues" evidence="1">
    <location>
        <begin position="463"/>
        <end position="478"/>
    </location>
</feature>
<feature type="region of interest" description="Disordered" evidence="1">
    <location>
        <begin position="444"/>
        <end position="480"/>
    </location>
</feature>
<organism evidence="3 4">
    <name type="scientific">Aspergillus granulosus</name>
    <dbReference type="NCBI Taxonomy" id="176169"/>
    <lineage>
        <taxon>Eukaryota</taxon>
        <taxon>Fungi</taxon>
        <taxon>Dikarya</taxon>
        <taxon>Ascomycota</taxon>
        <taxon>Pezizomycotina</taxon>
        <taxon>Eurotiomycetes</taxon>
        <taxon>Eurotiomycetidae</taxon>
        <taxon>Eurotiales</taxon>
        <taxon>Aspergillaceae</taxon>
        <taxon>Aspergillus</taxon>
        <taxon>Aspergillus subgen. Nidulantes</taxon>
    </lineage>
</organism>
<dbReference type="Proteomes" id="UP001610334">
    <property type="component" value="Unassembled WGS sequence"/>
</dbReference>
<keyword evidence="4" id="KW-1185">Reference proteome</keyword>
<keyword evidence="2" id="KW-0812">Transmembrane</keyword>
<accession>A0ABR4GX58</accession>
<evidence type="ECO:0000313" key="4">
    <source>
        <dbReference type="Proteomes" id="UP001610334"/>
    </source>
</evidence>
<evidence type="ECO:0000313" key="3">
    <source>
        <dbReference type="EMBL" id="KAL2803431.1"/>
    </source>
</evidence>
<feature type="transmembrane region" description="Helical" evidence="2">
    <location>
        <begin position="1401"/>
        <end position="1421"/>
    </location>
</feature>
<dbReference type="EMBL" id="JBFXLT010000139">
    <property type="protein sequence ID" value="KAL2803431.1"/>
    <property type="molecule type" value="Genomic_DNA"/>
</dbReference>
<feature type="compositionally biased region" description="Polar residues" evidence="1">
    <location>
        <begin position="902"/>
        <end position="911"/>
    </location>
</feature>
<protein>
    <submittedName>
        <fullName evidence="3">Uncharacterized protein</fullName>
    </submittedName>
</protein>
<reference evidence="3 4" key="1">
    <citation type="submission" date="2024-07" db="EMBL/GenBank/DDBJ databases">
        <title>Section-level genome sequencing and comparative genomics of Aspergillus sections Usti and Cavernicolus.</title>
        <authorList>
            <consortium name="Lawrence Berkeley National Laboratory"/>
            <person name="Nybo J.L."/>
            <person name="Vesth T.C."/>
            <person name="Theobald S."/>
            <person name="Frisvad J.C."/>
            <person name="Larsen T.O."/>
            <person name="Kjaerboelling I."/>
            <person name="Rothschild-Mancinelli K."/>
            <person name="Lyhne E.K."/>
            <person name="Kogle M.E."/>
            <person name="Barry K."/>
            <person name="Clum A."/>
            <person name="Na H."/>
            <person name="Ledsgaard L."/>
            <person name="Lin J."/>
            <person name="Lipzen A."/>
            <person name="Kuo A."/>
            <person name="Riley R."/>
            <person name="Mondo S."/>
            <person name="Labutti K."/>
            <person name="Haridas S."/>
            <person name="Pangalinan J."/>
            <person name="Salamov A.A."/>
            <person name="Simmons B.A."/>
            <person name="Magnuson J.K."/>
            <person name="Chen J."/>
            <person name="Drula E."/>
            <person name="Henrissat B."/>
            <person name="Wiebenga A."/>
            <person name="Lubbers R.J."/>
            <person name="Gomes A.C."/>
            <person name="Makela M.R."/>
            <person name="Stajich J."/>
            <person name="Grigoriev I.V."/>
            <person name="Mortensen U.H."/>
            <person name="De Vries R.P."/>
            <person name="Baker S.E."/>
            <person name="Andersen M.R."/>
        </authorList>
    </citation>
    <scope>NUCLEOTIDE SEQUENCE [LARGE SCALE GENOMIC DNA]</scope>
    <source>
        <strain evidence="3 4">CBS 588.65</strain>
    </source>
</reference>
<feature type="transmembrane region" description="Helical" evidence="2">
    <location>
        <begin position="1370"/>
        <end position="1389"/>
    </location>
</feature>
<feature type="region of interest" description="Disordered" evidence="1">
    <location>
        <begin position="902"/>
        <end position="926"/>
    </location>
</feature>
<evidence type="ECO:0000256" key="2">
    <source>
        <dbReference type="SAM" id="Phobius"/>
    </source>
</evidence>